<dbReference type="Proteomes" id="UP001157114">
    <property type="component" value="Unassembled WGS sequence"/>
</dbReference>
<comment type="caution">
    <text evidence="1">The sequence shown here is derived from an EMBL/GenBank/DDBJ whole genome shotgun (WGS) entry which is preliminary data.</text>
</comment>
<reference evidence="1 2" key="1">
    <citation type="submission" date="2023-03" db="EMBL/GenBank/DDBJ databases">
        <title>Draft genome sequence of the bacteria which degrade cell wall of Tricholomamatutake.</title>
        <authorList>
            <person name="Konishi Y."/>
            <person name="Fukuta Y."/>
            <person name="Shirasaka N."/>
        </authorList>
    </citation>
    <scope>NUCLEOTIDE SEQUENCE [LARGE SCALE GENOMIC DNA]</scope>
    <source>
        <strain evidence="2">mu1</strain>
    </source>
</reference>
<dbReference type="RefSeq" id="WP_284239746.1">
    <property type="nucleotide sequence ID" value="NZ_BSSQ01000014.1"/>
</dbReference>
<organism evidence="1 2">
    <name type="scientific">Paenibacillus glycanilyticus</name>
    <dbReference type="NCBI Taxonomy" id="126569"/>
    <lineage>
        <taxon>Bacteria</taxon>
        <taxon>Bacillati</taxon>
        <taxon>Bacillota</taxon>
        <taxon>Bacilli</taxon>
        <taxon>Bacillales</taxon>
        <taxon>Paenibacillaceae</taxon>
        <taxon>Paenibacillus</taxon>
    </lineage>
</organism>
<dbReference type="Pfam" id="PF10673">
    <property type="entry name" value="DUF2487"/>
    <property type="match status" value="1"/>
</dbReference>
<keyword evidence="2" id="KW-1185">Reference proteome</keyword>
<evidence type="ECO:0008006" key="3">
    <source>
        <dbReference type="Google" id="ProtNLM"/>
    </source>
</evidence>
<name>A0ABQ6GI10_9BACL</name>
<dbReference type="InterPro" id="IPR019615">
    <property type="entry name" value="DUF2487"/>
</dbReference>
<dbReference type="EMBL" id="BSSQ01000014">
    <property type="protein sequence ID" value="GLX68958.1"/>
    <property type="molecule type" value="Genomic_DNA"/>
</dbReference>
<evidence type="ECO:0000313" key="1">
    <source>
        <dbReference type="EMBL" id="GLX68958.1"/>
    </source>
</evidence>
<protein>
    <recommendedName>
        <fullName evidence="3">DUF2487 family protein</fullName>
    </recommendedName>
</protein>
<gene>
    <name evidence="1" type="ORF">MU1_33030</name>
</gene>
<proteinExistence type="predicted"/>
<evidence type="ECO:0000313" key="2">
    <source>
        <dbReference type="Proteomes" id="UP001157114"/>
    </source>
</evidence>
<accession>A0ABQ6GI10</accession>
<sequence>MKFSDIAKEQWDELRPYLDTCLLPVTGMTGLEQPHEARIALEQLRDVMDLVEIPFKGRIVTYPAMHYGHGEAELINRTCQSLKGAGFRFVILISAVSLNELECPEADLIICPSADGEAPSAAIVSKAVQALWNGDGT</sequence>